<dbReference type="PROSITE" id="PS50858">
    <property type="entry name" value="BSD"/>
    <property type="match status" value="1"/>
</dbReference>
<dbReference type="InterPro" id="IPR027079">
    <property type="entry name" value="Tfb1/GTF2H1"/>
</dbReference>
<reference evidence="3" key="1">
    <citation type="submission" date="2023-08" db="EMBL/GenBank/DDBJ databases">
        <authorList>
            <person name="Chen Y."/>
            <person name="Shah S."/>
            <person name="Dougan E. K."/>
            <person name="Thang M."/>
            <person name="Chan C."/>
        </authorList>
    </citation>
    <scope>NUCLEOTIDE SEQUENCE</scope>
</reference>
<dbReference type="GO" id="GO:0000439">
    <property type="term" value="C:transcription factor TFIIH core complex"/>
    <property type="evidence" value="ECO:0007669"/>
    <property type="project" value="InterPro"/>
</dbReference>
<dbReference type="GO" id="GO:0006289">
    <property type="term" value="P:nucleotide-excision repair"/>
    <property type="evidence" value="ECO:0007669"/>
    <property type="project" value="InterPro"/>
</dbReference>
<feature type="region of interest" description="Disordered" evidence="1">
    <location>
        <begin position="101"/>
        <end position="122"/>
    </location>
</feature>
<dbReference type="AlphaFoldDB" id="A0AA36IUX9"/>
<accession>A0AA36IUX9</accession>
<evidence type="ECO:0000256" key="1">
    <source>
        <dbReference type="SAM" id="MobiDB-lite"/>
    </source>
</evidence>
<dbReference type="GO" id="GO:0006351">
    <property type="term" value="P:DNA-templated transcription"/>
    <property type="evidence" value="ECO:0007669"/>
    <property type="project" value="InterPro"/>
</dbReference>
<name>A0AA36IUX9_9DINO</name>
<evidence type="ECO:0000313" key="4">
    <source>
        <dbReference type="Proteomes" id="UP001178507"/>
    </source>
</evidence>
<organism evidence="3 4">
    <name type="scientific">Effrenium voratum</name>
    <dbReference type="NCBI Taxonomy" id="2562239"/>
    <lineage>
        <taxon>Eukaryota</taxon>
        <taxon>Sar</taxon>
        <taxon>Alveolata</taxon>
        <taxon>Dinophyceae</taxon>
        <taxon>Suessiales</taxon>
        <taxon>Symbiodiniaceae</taxon>
        <taxon>Effrenium</taxon>
    </lineage>
</organism>
<feature type="domain" description="BSD" evidence="2">
    <location>
        <begin position="199"/>
        <end position="240"/>
    </location>
</feature>
<keyword evidence="4" id="KW-1185">Reference proteome</keyword>
<proteinExistence type="predicted"/>
<evidence type="ECO:0000313" key="3">
    <source>
        <dbReference type="EMBL" id="CAJ1393219.1"/>
    </source>
</evidence>
<dbReference type="EMBL" id="CAUJNA010002513">
    <property type="protein sequence ID" value="CAJ1393219.1"/>
    <property type="molecule type" value="Genomic_DNA"/>
</dbReference>
<comment type="caution">
    <text evidence="3">The sequence shown here is derived from an EMBL/GenBank/DDBJ whole genome shotgun (WGS) entry which is preliminary data.</text>
</comment>
<sequence>MEKLDGDPVLGSWPARCRKVPGKLVLTGTRLVHLADPGQDAAGPTVDIQLGARSIKLEIAKKRPGFNDALVRLSNLDPALGGKLVVEFSSEASKWTHLRELSEKMQSREEESKRLEEEQRKEAEQLGGQLRSVLASPELSAQYQYLVKQTQILTPNEFLEAHSQEIALCTKLPEAPSIDLAPLRVVAAARGQAGKVGPEDRAAIFKELPALGQLFSATVPSMMTEAQFWERCLRSRYFLNAAGHEVPASHPEDRLFDSLQSPQTEAQPELPACVSHPEADLTGEFERDKVMDRRTAANASLISRLNQRSAELVATLERSDADLRQTVEKRRAELKHAAQAFQEELGTGKAAQGPRIARLQLTSEAGSLPVPSMPQKRKRDTKLPDLKSWVCGQCAISESGTRWVLKSATEELLAAERLSADPGVESHESTAPDDVKKAITLLRHFWSSHCSESGLRARLAQEAAKLVSVLEEISSAASREDKLSCQRAAMARSLIPPVRRIMSLSCVPAADKKVGSRMQ</sequence>
<evidence type="ECO:0000259" key="2">
    <source>
        <dbReference type="PROSITE" id="PS50858"/>
    </source>
</evidence>
<gene>
    <name evidence="3" type="ORF">EVOR1521_LOCUS18136</name>
</gene>
<dbReference type="PANTHER" id="PTHR12856">
    <property type="entry name" value="TRANSCRIPTION INITIATION FACTOR IIH-RELATED"/>
    <property type="match status" value="1"/>
</dbReference>
<protein>
    <recommendedName>
        <fullName evidence="2">BSD domain-containing protein</fullName>
    </recommendedName>
</protein>
<dbReference type="InterPro" id="IPR005607">
    <property type="entry name" value="BSD_dom"/>
</dbReference>
<dbReference type="Proteomes" id="UP001178507">
    <property type="component" value="Unassembled WGS sequence"/>
</dbReference>